<dbReference type="Proteomes" id="UP000887580">
    <property type="component" value="Unplaced"/>
</dbReference>
<protein>
    <submittedName>
        <fullName evidence="2">Uncharacterized protein</fullName>
    </submittedName>
</protein>
<evidence type="ECO:0000313" key="2">
    <source>
        <dbReference type="WBParaSite" id="PS1159_v2.g885.t1"/>
    </source>
</evidence>
<evidence type="ECO:0000313" key="1">
    <source>
        <dbReference type="Proteomes" id="UP000887580"/>
    </source>
</evidence>
<sequence length="438" mass="50635">MVSTTNEFDAKTELLQVSEVIKQTNEKMKASFKSIKNLMRGQHFQTHIQFPVESLILHLEQFLSLPTNSSEDDLQITCKKTLPNEILKNLELMIKDNFLIHQSDLNPEIFAKLEKGISLMIKQLIFAQSVCLQIRHFDSTTDVQKVFGFHMAKNIEFYIKKQRKEVQTKFHLNTVFANILNNENGISYGDSKNSNVSLYENIGTKLCQKIKSSSNTSNIDFFLTRGSSDFTVISKNRFFKEIYNGWKIYAFYPKFTLKQSNRIQASVEEDNGSNDNEDEERKTKTVIKNQIIFECKNEGHCTLSGNDKSGIYNNGQKSFHYSICGNIGITIGHPIYELRKFEELSVEEKAEQEKWEKTKADLTKYLKDQKFKNLEEKEIQEKKNEELIEATIFKVLEEIKAKNEIQTAALVSTNGNEETKHLSLAFVTFLVLIFYLIL</sequence>
<name>A0AC35GW26_9BILA</name>
<dbReference type="WBParaSite" id="PS1159_v2.g885.t1">
    <property type="protein sequence ID" value="PS1159_v2.g885.t1"/>
    <property type="gene ID" value="PS1159_v2.g885"/>
</dbReference>
<organism evidence="1 2">
    <name type="scientific">Panagrolaimus sp. PS1159</name>
    <dbReference type="NCBI Taxonomy" id="55785"/>
    <lineage>
        <taxon>Eukaryota</taxon>
        <taxon>Metazoa</taxon>
        <taxon>Ecdysozoa</taxon>
        <taxon>Nematoda</taxon>
        <taxon>Chromadorea</taxon>
        <taxon>Rhabditida</taxon>
        <taxon>Tylenchina</taxon>
        <taxon>Panagrolaimomorpha</taxon>
        <taxon>Panagrolaimoidea</taxon>
        <taxon>Panagrolaimidae</taxon>
        <taxon>Panagrolaimus</taxon>
    </lineage>
</organism>
<proteinExistence type="predicted"/>
<reference evidence="2" key="1">
    <citation type="submission" date="2022-11" db="UniProtKB">
        <authorList>
            <consortium name="WormBaseParasite"/>
        </authorList>
    </citation>
    <scope>IDENTIFICATION</scope>
</reference>
<accession>A0AC35GW26</accession>